<proteinExistence type="predicted"/>
<evidence type="ECO:0000256" key="1">
    <source>
        <dbReference type="ARBA" id="ARBA00023002"/>
    </source>
</evidence>
<feature type="domain" description="Cysteine-rich" evidence="2">
    <location>
        <begin position="142"/>
        <end position="224"/>
    </location>
</feature>
<protein>
    <recommendedName>
        <fullName evidence="2">Cysteine-rich domain-containing protein</fullName>
    </recommendedName>
</protein>
<dbReference type="Proteomes" id="UP000886043">
    <property type="component" value="Unassembled WGS sequence"/>
</dbReference>
<evidence type="ECO:0000259" key="2">
    <source>
        <dbReference type="Pfam" id="PF02754"/>
    </source>
</evidence>
<dbReference type="EMBL" id="DRMH01000011">
    <property type="protein sequence ID" value="HFC96949.1"/>
    <property type="molecule type" value="Genomic_DNA"/>
</dbReference>
<organism evidence="3">
    <name type="scientific">Thermosulfurimonas dismutans</name>
    <dbReference type="NCBI Taxonomy" id="999894"/>
    <lineage>
        <taxon>Bacteria</taxon>
        <taxon>Pseudomonadati</taxon>
        <taxon>Thermodesulfobacteriota</taxon>
        <taxon>Thermodesulfobacteria</taxon>
        <taxon>Thermodesulfobacteriales</taxon>
        <taxon>Thermodesulfobacteriaceae</taxon>
        <taxon>Thermosulfurimonas</taxon>
    </lineage>
</organism>
<gene>
    <name evidence="3" type="ORF">ENJ40_00625</name>
</gene>
<dbReference type="AlphaFoldDB" id="A0A7C3CNK1"/>
<evidence type="ECO:0000313" key="3">
    <source>
        <dbReference type="EMBL" id="HFC96949.1"/>
    </source>
</evidence>
<dbReference type="Pfam" id="PF02754">
    <property type="entry name" value="CCG"/>
    <property type="match status" value="2"/>
</dbReference>
<dbReference type="InterPro" id="IPR051278">
    <property type="entry name" value="HdrB/HdrD_reductase"/>
</dbReference>
<keyword evidence="1" id="KW-0560">Oxidoreductase</keyword>
<feature type="domain" description="Cysteine-rich" evidence="2">
    <location>
        <begin position="3"/>
        <end position="83"/>
    </location>
</feature>
<dbReference type="Gene3D" id="1.20.1050.140">
    <property type="match status" value="1"/>
</dbReference>
<dbReference type="GO" id="GO:0016491">
    <property type="term" value="F:oxidoreductase activity"/>
    <property type="evidence" value="ECO:0007669"/>
    <property type="project" value="UniProtKB-KW"/>
</dbReference>
<dbReference type="PANTHER" id="PTHR42947">
    <property type="entry name" value="COB--COM HETERODISULFIDE REDUCTASE SUBUNIT B 1"/>
    <property type="match status" value="1"/>
</dbReference>
<sequence>MKVLYYPGCSSEHLARDFYLSIEALASFLALELEPLPDWNCCGAREIEEAPEGVGLFLASRNLALASGKELLVTCSLCFHNLKRAQNILRENPIWRSRMAEVLKDEGLELSPDLPRILSLTEFLTRIDFSRFRSPHFRGFPVAVYYGCFLSRPYPTDLQALEKVLSAAGYPVIPTTLKTHCCGGHLPRTDSPVIKNLCRRLLFEARQKNASGLAVACPVCKLNLEIYGDPPFPVRYFTQYLGLALGISPSWLGIPEEE</sequence>
<reference evidence="3" key="1">
    <citation type="journal article" date="2020" name="mSystems">
        <title>Genome- and Community-Level Interaction Insights into Carbon Utilization and Element Cycling Functions of Hydrothermarchaeota in Hydrothermal Sediment.</title>
        <authorList>
            <person name="Zhou Z."/>
            <person name="Liu Y."/>
            <person name="Xu W."/>
            <person name="Pan J."/>
            <person name="Luo Z.H."/>
            <person name="Li M."/>
        </authorList>
    </citation>
    <scope>NUCLEOTIDE SEQUENCE [LARGE SCALE GENOMIC DNA]</scope>
    <source>
        <strain evidence="3">HyVt-483</strain>
    </source>
</reference>
<accession>A0A7C3CNK1</accession>
<dbReference type="PANTHER" id="PTHR42947:SF1">
    <property type="entry name" value="COB--COM HETERODISULFIDE REDUCTASE SUBUNIT B 1"/>
    <property type="match status" value="1"/>
</dbReference>
<name>A0A7C3CNK1_9BACT</name>
<dbReference type="InterPro" id="IPR004017">
    <property type="entry name" value="Cys_rich_dom"/>
</dbReference>
<comment type="caution">
    <text evidence="3">The sequence shown here is derived from an EMBL/GenBank/DDBJ whole genome shotgun (WGS) entry which is preliminary data.</text>
</comment>